<evidence type="ECO:0000313" key="2">
    <source>
        <dbReference type="Proteomes" id="UP001623348"/>
    </source>
</evidence>
<organism evidence="1 2">
    <name type="scientific">Grus japonensis</name>
    <name type="common">Japanese crane</name>
    <name type="synonym">Red-crowned crane</name>
    <dbReference type="NCBI Taxonomy" id="30415"/>
    <lineage>
        <taxon>Eukaryota</taxon>
        <taxon>Metazoa</taxon>
        <taxon>Chordata</taxon>
        <taxon>Craniata</taxon>
        <taxon>Vertebrata</taxon>
        <taxon>Euteleostomi</taxon>
        <taxon>Archelosauria</taxon>
        <taxon>Archosauria</taxon>
        <taxon>Dinosauria</taxon>
        <taxon>Saurischia</taxon>
        <taxon>Theropoda</taxon>
        <taxon>Coelurosauria</taxon>
        <taxon>Aves</taxon>
        <taxon>Neognathae</taxon>
        <taxon>Neoaves</taxon>
        <taxon>Gruiformes</taxon>
        <taxon>Gruidae</taxon>
        <taxon>Grus</taxon>
    </lineage>
</organism>
<keyword evidence="2" id="KW-1185">Reference proteome</keyword>
<proteinExistence type="predicted"/>
<sequence length="89" mass="9790">MDSLLVSSSLFLRGGGGGRGAFPGGDVRGGDRRNLTLTYLRSECLWILEQSCEFIWKKCCGCSQTLLQIDFNVSVLHRLVLSNRSSAVH</sequence>
<dbReference type="EMBL" id="BAAFJT010000001">
    <property type="protein sequence ID" value="GAB0178835.1"/>
    <property type="molecule type" value="Genomic_DNA"/>
</dbReference>
<protein>
    <recommendedName>
        <fullName evidence="3">Secreted protein</fullName>
    </recommendedName>
</protein>
<name>A0ABC9VZZ6_GRUJA</name>
<dbReference type="AlphaFoldDB" id="A0ABC9VZZ6"/>
<evidence type="ECO:0000313" key="1">
    <source>
        <dbReference type="EMBL" id="GAB0178835.1"/>
    </source>
</evidence>
<dbReference type="Proteomes" id="UP001623348">
    <property type="component" value="Unassembled WGS sequence"/>
</dbReference>
<accession>A0ABC9VZZ6</accession>
<comment type="caution">
    <text evidence="1">The sequence shown here is derived from an EMBL/GenBank/DDBJ whole genome shotgun (WGS) entry which is preliminary data.</text>
</comment>
<evidence type="ECO:0008006" key="3">
    <source>
        <dbReference type="Google" id="ProtNLM"/>
    </source>
</evidence>
<gene>
    <name evidence="1" type="ORF">GRJ2_000348800</name>
</gene>
<reference evidence="1 2" key="1">
    <citation type="submission" date="2024-06" db="EMBL/GenBank/DDBJ databases">
        <title>The draft genome of Grus japonensis, version 3.</title>
        <authorList>
            <person name="Nabeshima K."/>
            <person name="Suzuki S."/>
            <person name="Onuma M."/>
        </authorList>
    </citation>
    <scope>NUCLEOTIDE SEQUENCE [LARGE SCALE GENOMIC DNA]</scope>
    <source>
        <strain evidence="1 2">451A</strain>
    </source>
</reference>